<dbReference type="EMBL" id="JAQLUK010000009">
    <property type="protein sequence ID" value="MDB2292782.1"/>
    <property type="molecule type" value="Genomic_DNA"/>
</dbReference>
<gene>
    <name evidence="2" type="ORF">PM085_10825</name>
</gene>
<evidence type="ECO:0000256" key="1">
    <source>
        <dbReference type="SAM" id="Phobius"/>
    </source>
</evidence>
<comment type="caution">
    <text evidence="2">The sequence shown here is derived from an EMBL/GenBank/DDBJ whole genome shotgun (WGS) entry which is preliminary data.</text>
</comment>
<feature type="transmembrane region" description="Helical" evidence="1">
    <location>
        <begin position="15"/>
        <end position="32"/>
    </location>
</feature>
<organism evidence="2 3">
    <name type="scientific">Halorubrum ezzemoulense</name>
    <name type="common">Halorubrum chaoviator</name>
    <dbReference type="NCBI Taxonomy" id="337243"/>
    <lineage>
        <taxon>Archaea</taxon>
        <taxon>Methanobacteriati</taxon>
        <taxon>Methanobacteriota</taxon>
        <taxon>Stenosarchaea group</taxon>
        <taxon>Halobacteria</taxon>
        <taxon>Halobacteriales</taxon>
        <taxon>Haloferacaceae</taxon>
        <taxon>Halorubrum</taxon>
    </lineage>
</organism>
<keyword evidence="3" id="KW-1185">Reference proteome</keyword>
<reference evidence="2 3" key="1">
    <citation type="submission" date="2023-01" db="EMBL/GenBank/DDBJ databases">
        <title>Halorubrum ezzemoulense from Santa Pola, Spain.</title>
        <authorList>
            <person name="Feng Y."/>
            <person name="Louyakis A.S."/>
            <person name="Gogarten J.P."/>
        </authorList>
    </citation>
    <scope>NUCLEOTIDE SEQUENCE [LARGE SCALE GENOMIC DNA]</scope>
    <source>
        <strain evidence="2 3">AMM015</strain>
    </source>
</reference>
<keyword evidence="1" id="KW-0812">Transmembrane</keyword>
<proteinExistence type="predicted"/>
<accession>A0ABT4Z479</accession>
<sequence>MLQGPVDAVTDDERVFAAVMIVLSVLIFVLVFRSERSGSS</sequence>
<evidence type="ECO:0000313" key="3">
    <source>
        <dbReference type="Proteomes" id="UP001210528"/>
    </source>
</evidence>
<keyword evidence="1" id="KW-0472">Membrane</keyword>
<dbReference type="Proteomes" id="UP001210528">
    <property type="component" value="Unassembled WGS sequence"/>
</dbReference>
<name>A0ABT4Z479_HALEZ</name>
<dbReference type="RefSeq" id="WP_255509926.1">
    <property type="nucleotide sequence ID" value="NZ_CP154831.1"/>
</dbReference>
<keyword evidence="1" id="KW-1133">Transmembrane helix</keyword>
<dbReference type="GeneID" id="301358929"/>
<evidence type="ECO:0000313" key="2">
    <source>
        <dbReference type="EMBL" id="MDB2292782.1"/>
    </source>
</evidence>
<protein>
    <submittedName>
        <fullName evidence="2">Uncharacterized protein</fullName>
    </submittedName>
</protein>